<evidence type="ECO:0000313" key="3">
    <source>
        <dbReference type="Proteomes" id="UP000315677"/>
    </source>
</evidence>
<accession>A0A543DQV4</accession>
<evidence type="ECO:0000313" key="2">
    <source>
        <dbReference type="EMBL" id="TQM11715.1"/>
    </source>
</evidence>
<gene>
    <name evidence="2" type="ORF">FB558_4285</name>
</gene>
<reference evidence="2 3" key="1">
    <citation type="submission" date="2019-06" db="EMBL/GenBank/DDBJ databases">
        <title>Sequencing the genomes of 1000 actinobacteria strains.</title>
        <authorList>
            <person name="Klenk H.-P."/>
        </authorList>
    </citation>
    <scope>NUCLEOTIDE SEQUENCE [LARGE SCALE GENOMIC DNA]</scope>
    <source>
        <strain evidence="2 3">DSM 45301</strain>
    </source>
</reference>
<protein>
    <submittedName>
        <fullName evidence="2">Uncharacterized protein</fullName>
    </submittedName>
</protein>
<comment type="caution">
    <text evidence="2">The sequence shown here is derived from an EMBL/GenBank/DDBJ whole genome shotgun (WGS) entry which is preliminary data.</text>
</comment>
<dbReference type="EMBL" id="VFPA01000002">
    <property type="protein sequence ID" value="TQM11715.1"/>
    <property type="molecule type" value="Genomic_DNA"/>
</dbReference>
<keyword evidence="3" id="KW-1185">Reference proteome</keyword>
<dbReference type="AlphaFoldDB" id="A0A543DQV4"/>
<sequence length="654" mass="71724">MFDASTTLTRLVAEFAARDRPDRDPDDLPVIVLWGARGSESSALLTDLLRLRTWNAPRAHLDGEQLPTDLRPHLVANRLAFQLGRQVERFGRARFPRFFLGAQAVRAPLDPDVASASQVRKELIRRQLRNRPEGRQWLRESAQALAALAGLGDNWNNAAGLIVDGALEAARTAALLRGAGVQWYRDGLGHHSPDPVDALVELSVAEFLGNRALVDEVLCRAFVADLRGEYESGAGMFFVRRTSALVLLDNVAMPPTSRFVDLLTAQAGTSGPLVVVASSHLRFPEAAAQDTAGWQPDDLPDASPERWSAQRPGRGGSRYYPVWVDPVDDVPATTEPAGADVQAIAHGRGLRPAQHPSVAFARRLTAAHPAGLDMVFSALEGIGGVPGHGSVPARYDLRGLFGLEERRSGKRLDDTVFDLVLGSRTETMRRALMLMGIAVDLSDLRFDPILDTEDEQIGLLVTEFRERDLWVTHHVTEDGPEPPRMHPFARRAIAHRLGRDDGVSGVEWETAHTVLRTAATARADRVGELYHDLALGRIGEVAWELSELFDPENPRDWYALLRQVARAPLARPARYDDAVAHFGQLCAGIDSQTTVSADLVAALQLHTDPLADPFHDTCGIVGHELGRLSGEAVTGKAFLLKAKSEFDSCWKRWH</sequence>
<evidence type="ECO:0000256" key="1">
    <source>
        <dbReference type="SAM" id="MobiDB-lite"/>
    </source>
</evidence>
<feature type="region of interest" description="Disordered" evidence="1">
    <location>
        <begin position="288"/>
        <end position="313"/>
    </location>
</feature>
<organism evidence="2 3">
    <name type="scientific">Pseudonocardia kunmingensis</name>
    <dbReference type="NCBI Taxonomy" id="630975"/>
    <lineage>
        <taxon>Bacteria</taxon>
        <taxon>Bacillati</taxon>
        <taxon>Actinomycetota</taxon>
        <taxon>Actinomycetes</taxon>
        <taxon>Pseudonocardiales</taxon>
        <taxon>Pseudonocardiaceae</taxon>
        <taxon>Pseudonocardia</taxon>
    </lineage>
</organism>
<proteinExistence type="predicted"/>
<dbReference type="Proteomes" id="UP000315677">
    <property type="component" value="Unassembled WGS sequence"/>
</dbReference>
<name>A0A543DQV4_9PSEU</name>